<dbReference type="InterPro" id="IPR036691">
    <property type="entry name" value="Endo/exonu/phosph_ase_sf"/>
</dbReference>
<keyword evidence="1" id="KW-1133">Transmembrane helix</keyword>
<keyword evidence="1" id="KW-0812">Transmembrane</keyword>
<dbReference type="InterPro" id="IPR001194">
    <property type="entry name" value="cDENN_dom"/>
</dbReference>
<dbReference type="InterPro" id="IPR043153">
    <property type="entry name" value="DENN_C"/>
</dbReference>
<dbReference type="InterPro" id="IPR037516">
    <property type="entry name" value="Tripartite_DENN"/>
</dbReference>
<evidence type="ECO:0000259" key="2">
    <source>
        <dbReference type="PROSITE" id="PS50211"/>
    </source>
</evidence>
<dbReference type="Pfam" id="PF02141">
    <property type="entry name" value="DENN"/>
    <property type="match status" value="1"/>
</dbReference>
<dbReference type="PROSITE" id="PS50211">
    <property type="entry name" value="DENN"/>
    <property type="match status" value="1"/>
</dbReference>
<keyword evidence="4" id="KW-1185">Reference proteome</keyword>
<organism evidence="3 4">
    <name type="scientific">Durusdinium trenchii</name>
    <dbReference type="NCBI Taxonomy" id="1381693"/>
    <lineage>
        <taxon>Eukaryota</taxon>
        <taxon>Sar</taxon>
        <taxon>Alveolata</taxon>
        <taxon>Dinophyceae</taxon>
        <taxon>Suessiales</taxon>
        <taxon>Symbiodiniaceae</taxon>
        <taxon>Durusdinium</taxon>
    </lineage>
</organism>
<dbReference type="SUPFAM" id="SSF56219">
    <property type="entry name" value="DNase I-like"/>
    <property type="match status" value="1"/>
</dbReference>
<feature type="transmembrane region" description="Helical" evidence="1">
    <location>
        <begin position="144"/>
        <end position="162"/>
    </location>
</feature>
<evidence type="ECO:0000313" key="3">
    <source>
        <dbReference type="EMBL" id="CAK8988501.1"/>
    </source>
</evidence>
<dbReference type="Gene3D" id="3.40.50.11500">
    <property type="match status" value="1"/>
</dbReference>
<comment type="caution">
    <text evidence="3">The sequence shown here is derived from an EMBL/GenBank/DDBJ whole genome shotgun (WGS) entry which is preliminary data.</text>
</comment>
<feature type="transmembrane region" description="Helical" evidence="1">
    <location>
        <begin position="60"/>
        <end position="81"/>
    </location>
</feature>
<dbReference type="Pfam" id="PF03372">
    <property type="entry name" value="Exo_endo_phos"/>
    <property type="match status" value="1"/>
</dbReference>
<feature type="transmembrane region" description="Helical" evidence="1">
    <location>
        <begin position="174"/>
        <end position="193"/>
    </location>
</feature>
<dbReference type="SMART" id="SM00799">
    <property type="entry name" value="DENN"/>
    <property type="match status" value="1"/>
</dbReference>
<protein>
    <submittedName>
        <fullName evidence="3">2</fullName>
    </submittedName>
</protein>
<dbReference type="Gene3D" id="3.60.10.10">
    <property type="entry name" value="Endonuclease/exonuclease/phosphatase"/>
    <property type="match status" value="1"/>
</dbReference>
<gene>
    <name evidence="3" type="ORF">SCF082_LOCUS1415</name>
</gene>
<proteinExistence type="predicted"/>
<sequence>MSDDDCPDLLFGTNCTQPWDEHPVNRATWWLHTWVVPVSFMIAGLLSLANFSRLQKKGTLVGFASLFNILPCFLMGGFHLVGGDLLLFDMDDTGSIGNLLLILGLYLSFAHFIVVVLILHVLVRSGAESALGKKSASKSAWSQIKLHVLGTHVMLMIPYGLFASDAFGQTPVVAARLMLCMAWLTIAFVFYSLKSYGFPLERQLTESLSKMSKSSTTQEALKKLHLYNRVMLMVCAPLLVSYPFLIGFPVFHFPVVYILVFKLMIPNAICEVVDVWVLALGRSLRRKRSGPLQQSLTRLGKALGSDVVQPVAGERTNEALLADEALQVVELKDGRRLQVVRGEHPVVTNVVCRGAPMVGVPMAVKVELDGDGDGNFAPEVLPHLKQTPQCVGQVLEFRAWVRPTLNQAGKKPVAHLVDTRQWQRQVCVQSAPAQMPPPRPLVEARLLGPKQCASDLRVMTYNLLADAYKHHFDKMYSYCPGEFLDLNYRASLQLQEVLAQDPDVLCLQEVDSKMFWEFWKPQLSDTHVGFLTLKKGGAAEGCASFVKRGIDVRSFEEISFRDLASNSEWVEELERTMPSLGSALRGVKTVAQVLRLSNGITVANTHLFYHPHAGHVRCVQAKQLVEKLGIDNDDDDDDDSKGVVICGDLNAQHFDLALGLLLSGAVSAEHPEWATSAGFAWGPKEWDTPKMPHTGAHLRVAHPFTSACGMPAFTNFCGSWSGDIDWILVDPTIDRLERENARLRASVRRWKRKFEREVQVNHELGRRLRAESRRPRLVAQVAQIGGPFQWTAPGVHLPQGDLERFCDLGREQEQQAYGFVLTGGAGGCRDLDDAWFAVCLPSAKICVLSKQPFFQALHRVLERLAKTKPSHWPALLDRLNDRWRFPKPVPSRLDLLFEYGHDALDHPKLPRDAVLFVIGALLLESKVVLVSQDRAKLSRACLALVALLRPARWLHPFLPILPHDLLVLAQAPVPVLLGIPQTTDLAITELLASQQPDQDLVVVLHLDDGRLHLSNPAAYHELKLPGLDQLDSLDPKDIHAHIQSLLVAARFFGPDLAAILAADNNSLPPRALRHAQVHLERILSAPLSSPPWHFLAGLHRTQLFTHWHHAHQDNDPHESFRLTALLSEEEDGSHAASL</sequence>
<reference evidence="3 4" key="1">
    <citation type="submission" date="2024-02" db="EMBL/GenBank/DDBJ databases">
        <authorList>
            <person name="Chen Y."/>
            <person name="Shah S."/>
            <person name="Dougan E. K."/>
            <person name="Thang M."/>
            <person name="Chan C."/>
        </authorList>
    </citation>
    <scope>NUCLEOTIDE SEQUENCE [LARGE SCALE GENOMIC DNA]</scope>
</reference>
<dbReference type="InterPro" id="IPR005135">
    <property type="entry name" value="Endo/exonuclease/phosphatase"/>
</dbReference>
<name>A0ABP0HE62_9DINO</name>
<dbReference type="Proteomes" id="UP001642464">
    <property type="component" value="Unassembled WGS sequence"/>
</dbReference>
<keyword evidence="1" id="KW-0472">Membrane</keyword>
<evidence type="ECO:0000256" key="1">
    <source>
        <dbReference type="SAM" id="Phobius"/>
    </source>
</evidence>
<feature type="transmembrane region" description="Helical" evidence="1">
    <location>
        <begin position="29"/>
        <end position="48"/>
    </location>
</feature>
<feature type="domain" description="UDENN" evidence="2">
    <location>
        <begin position="761"/>
        <end position="1119"/>
    </location>
</feature>
<dbReference type="InterPro" id="IPR050410">
    <property type="entry name" value="CCR4/nocturin_mRNA_transcr"/>
</dbReference>
<evidence type="ECO:0000313" key="4">
    <source>
        <dbReference type="Proteomes" id="UP001642464"/>
    </source>
</evidence>
<dbReference type="PANTHER" id="PTHR12121:SF37">
    <property type="entry name" value="2',5'-PHOSPHODIESTERASE 12"/>
    <property type="match status" value="1"/>
</dbReference>
<dbReference type="EMBL" id="CAXAMM010000686">
    <property type="protein sequence ID" value="CAK8988501.1"/>
    <property type="molecule type" value="Genomic_DNA"/>
</dbReference>
<accession>A0ABP0HE62</accession>
<dbReference type="PANTHER" id="PTHR12121">
    <property type="entry name" value="CARBON CATABOLITE REPRESSOR PROTEIN 4"/>
    <property type="match status" value="1"/>
</dbReference>
<feature type="transmembrane region" description="Helical" evidence="1">
    <location>
        <begin position="230"/>
        <end position="251"/>
    </location>
</feature>
<feature type="transmembrane region" description="Helical" evidence="1">
    <location>
        <begin position="101"/>
        <end position="123"/>
    </location>
</feature>